<feature type="compositionally biased region" description="Polar residues" evidence="1">
    <location>
        <begin position="294"/>
        <end position="306"/>
    </location>
</feature>
<dbReference type="EMBL" id="KX701522">
    <property type="protein sequence ID" value="APD75478.1"/>
    <property type="molecule type" value="Genomic_DNA"/>
</dbReference>
<accession>A0A1J0RCG7</accession>
<dbReference type="VEuPathDB" id="TriTrypDB:Tb927.11.18740"/>
<organism evidence="3">
    <name type="scientific">Trypanosoma brucei</name>
    <dbReference type="NCBI Taxonomy" id="5691"/>
    <lineage>
        <taxon>Eukaryota</taxon>
        <taxon>Discoba</taxon>
        <taxon>Euglenozoa</taxon>
        <taxon>Kinetoplastea</taxon>
        <taxon>Metakinetoplastina</taxon>
        <taxon>Trypanosomatida</taxon>
        <taxon>Trypanosomatidae</taxon>
        <taxon>Trypanosoma</taxon>
    </lineage>
</organism>
<protein>
    <submittedName>
        <fullName evidence="3">Variant surface glycoprotein 1125.5385</fullName>
    </submittedName>
</protein>
<evidence type="ECO:0000313" key="3">
    <source>
        <dbReference type="EMBL" id="APD75478.1"/>
    </source>
</evidence>
<feature type="signal peptide" evidence="2">
    <location>
        <begin position="1"/>
        <end position="26"/>
    </location>
</feature>
<reference evidence="3" key="1">
    <citation type="submission" date="2016-08" db="EMBL/GenBank/DDBJ databases">
        <title>VSG repertoire of Trypanosoma brucei EATRO 1125.</title>
        <authorList>
            <person name="Cross G.A."/>
        </authorList>
    </citation>
    <scope>NUCLEOTIDE SEQUENCE</scope>
    <source>
        <strain evidence="3">EATRO 1125</strain>
    </source>
</reference>
<proteinExistence type="predicted"/>
<feature type="compositionally biased region" description="Polar residues" evidence="1">
    <location>
        <begin position="272"/>
        <end position="283"/>
    </location>
</feature>
<name>A0A1J0RCG7_9TRYP</name>
<feature type="region of interest" description="Disordered" evidence="1">
    <location>
        <begin position="254"/>
        <end position="318"/>
    </location>
</feature>
<dbReference type="VEuPathDB" id="TriTrypDB:Tb427_000415900"/>
<evidence type="ECO:0000256" key="1">
    <source>
        <dbReference type="SAM" id="MobiDB-lite"/>
    </source>
</evidence>
<keyword evidence="2" id="KW-0732">Signal</keyword>
<feature type="compositionally biased region" description="Basic and acidic residues" evidence="1">
    <location>
        <begin position="308"/>
        <end position="318"/>
    </location>
</feature>
<feature type="compositionally biased region" description="Basic and acidic residues" evidence="1">
    <location>
        <begin position="256"/>
        <end position="271"/>
    </location>
</feature>
<evidence type="ECO:0000256" key="2">
    <source>
        <dbReference type="SAM" id="SignalP"/>
    </source>
</evidence>
<feature type="chain" id="PRO_5012430154" evidence="2">
    <location>
        <begin position="27"/>
        <end position="318"/>
    </location>
</feature>
<dbReference type="VEuPathDB" id="TriTrypDB:Tb427_000580400"/>
<dbReference type="AlphaFoldDB" id="A0A1J0RCG7"/>
<sequence length="318" mass="33744">MKSHTQLGHVLVYIATLLSTSSSITAGDDTSAAAEEVNSLCTEIHFLTKLMQDFSTNLQTAETAQSKLATEYQQLMMAFLQTSGTHRAKGYALLAAVAGGRLVKQKNKLKASKDKIKTAYATLKARIGQLLVLEASTPSTTPAITGAAAVTDDTVFGATTYTCTSQTADMQTPIAGCNNKKSEMKNLDKAGRNLSGLKRLSLTADTEFAFPGLTLTAAGRGDANSADTGHAAGHYCAAGGQATKSSASTAFGIEKNLGHGKNEPAGEHRNEPNTWSNRLSTTGDRPYNWDNHCATDSSSYLHSGTEQDSERADNQRNR</sequence>